<protein>
    <submittedName>
        <fullName evidence="4">Ubiquinone/menaquinone biosynthesis C-methylase UbiE</fullName>
    </submittedName>
</protein>
<keyword evidence="5" id="KW-1185">Reference proteome</keyword>
<dbReference type="EMBL" id="LT607411">
    <property type="protein sequence ID" value="SCF03343.1"/>
    <property type="molecule type" value="Genomic_DNA"/>
</dbReference>
<evidence type="ECO:0000259" key="3">
    <source>
        <dbReference type="Pfam" id="PF13649"/>
    </source>
</evidence>
<dbReference type="Gene3D" id="3.40.50.150">
    <property type="entry name" value="Vaccinia Virus protein VP39"/>
    <property type="match status" value="1"/>
</dbReference>
<dbReference type="Pfam" id="PF13649">
    <property type="entry name" value="Methyltransf_25"/>
    <property type="match status" value="1"/>
</dbReference>
<dbReference type="GO" id="GO:0008168">
    <property type="term" value="F:methyltransferase activity"/>
    <property type="evidence" value="ECO:0007669"/>
    <property type="project" value="UniProtKB-KW"/>
</dbReference>
<dbReference type="GO" id="GO:0032259">
    <property type="term" value="P:methylation"/>
    <property type="evidence" value="ECO:0007669"/>
    <property type="project" value="UniProtKB-KW"/>
</dbReference>
<dbReference type="AlphaFoldDB" id="A0A1C4X4E5"/>
<proteinExistence type="predicted"/>
<dbReference type="Proteomes" id="UP000198242">
    <property type="component" value="Chromosome I"/>
</dbReference>
<name>A0A1C4X4E5_MICVI</name>
<dbReference type="RefSeq" id="WP_089006809.1">
    <property type="nucleotide sequence ID" value="NZ_LT607411.1"/>
</dbReference>
<keyword evidence="1 4" id="KW-0489">Methyltransferase</keyword>
<evidence type="ECO:0000256" key="2">
    <source>
        <dbReference type="ARBA" id="ARBA00022679"/>
    </source>
</evidence>
<dbReference type="PANTHER" id="PTHR43861">
    <property type="entry name" value="TRANS-ACONITATE 2-METHYLTRANSFERASE-RELATED"/>
    <property type="match status" value="1"/>
</dbReference>
<accession>A0A1C4X4E5</accession>
<evidence type="ECO:0000256" key="1">
    <source>
        <dbReference type="ARBA" id="ARBA00022603"/>
    </source>
</evidence>
<organism evidence="4 5">
    <name type="scientific">Micromonospora viridifaciens</name>
    <dbReference type="NCBI Taxonomy" id="1881"/>
    <lineage>
        <taxon>Bacteria</taxon>
        <taxon>Bacillati</taxon>
        <taxon>Actinomycetota</taxon>
        <taxon>Actinomycetes</taxon>
        <taxon>Micromonosporales</taxon>
        <taxon>Micromonosporaceae</taxon>
        <taxon>Micromonospora</taxon>
    </lineage>
</organism>
<feature type="domain" description="Methyltransferase" evidence="3">
    <location>
        <begin position="51"/>
        <end position="146"/>
    </location>
</feature>
<dbReference type="InterPro" id="IPR029063">
    <property type="entry name" value="SAM-dependent_MTases_sf"/>
</dbReference>
<dbReference type="PANTHER" id="PTHR43861:SF1">
    <property type="entry name" value="TRANS-ACONITATE 2-METHYLTRANSFERASE"/>
    <property type="match status" value="1"/>
</dbReference>
<evidence type="ECO:0000313" key="4">
    <source>
        <dbReference type="EMBL" id="SCF03343.1"/>
    </source>
</evidence>
<gene>
    <name evidence="4" type="ORF">GA0074695_3001</name>
</gene>
<evidence type="ECO:0000313" key="5">
    <source>
        <dbReference type="Proteomes" id="UP000198242"/>
    </source>
</evidence>
<dbReference type="OrthoDB" id="9777638at2"/>
<dbReference type="InterPro" id="IPR041698">
    <property type="entry name" value="Methyltransf_25"/>
</dbReference>
<dbReference type="SUPFAM" id="SSF53335">
    <property type="entry name" value="S-adenosyl-L-methionine-dependent methyltransferases"/>
    <property type="match status" value="1"/>
</dbReference>
<keyword evidence="4" id="KW-0830">Ubiquinone</keyword>
<keyword evidence="2" id="KW-0808">Transferase</keyword>
<dbReference type="CDD" id="cd02440">
    <property type="entry name" value="AdoMet_MTases"/>
    <property type="match status" value="1"/>
</dbReference>
<reference evidence="5" key="1">
    <citation type="submission" date="2016-06" db="EMBL/GenBank/DDBJ databases">
        <authorList>
            <person name="Varghese N."/>
            <person name="Submissions Spin"/>
        </authorList>
    </citation>
    <scope>NUCLEOTIDE SEQUENCE [LARGE SCALE GENOMIC DNA]</scope>
    <source>
        <strain evidence="5">DSM 43909</strain>
    </source>
</reference>
<sequence>MQPIVNVEQVKAWNGPEGRHWADHAAQWDAVSAELNEPLLAAAGINPDDRVLDLGCGNGQTTRLAARRARDGHALGVDLSGPMLQTARAHAAGEGLTNVRFEQGDVQVHPFPPGEFDVAISRGGLTFFANPVAAFTNVAHALRPGGRLAFTCARAVDEQQWFTVFMAALVGRVPHLDPAAAYEPGMFSLADPRRIDELLATAGFRDITMTGVDPTMTYGLDAAAATQLVLGTGPARALLDNGDRHAATRARVALTTALSSYEHPDGVQLEGAFWLVTAVTKASDQ</sequence>